<comment type="caution">
    <text evidence="1">The sequence shown here is derived from an EMBL/GenBank/DDBJ whole genome shotgun (WGS) entry which is preliminary data.</text>
</comment>
<reference evidence="1" key="2">
    <citation type="submission" date="2021-04" db="EMBL/GenBank/DDBJ databases">
        <title>Genome-wide patterns of bracovirus chromosomal integration into multiple host tissues during parasitism.</title>
        <authorList>
            <person name="Chebbi M.A.C."/>
        </authorList>
    </citation>
    <scope>NUCLEOTIDE SEQUENCE</scope>
    <source>
        <tissue evidence="1">Whole body</tissue>
    </source>
</reference>
<evidence type="ECO:0000313" key="2">
    <source>
        <dbReference type="Proteomes" id="UP000729913"/>
    </source>
</evidence>
<accession>A0A8J5R3C2</accession>
<keyword evidence="2" id="KW-1185">Reference proteome</keyword>
<evidence type="ECO:0000313" key="1">
    <source>
        <dbReference type="EMBL" id="KAG8039520.1"/>
    </source>
</evidence>
<name>A0A8J5R3C2_9HYME</name>
<dbReference type="EMBL" id="JAAOIC020000035">
    <property type="protein sequence ID" value="KAG8039520.1"/>
    <property type="molecule type" value="Genomic_DNA"/>
</dbReference>
<reference evidence="1" key="1">
    <citation type="submission" date="2020-03" db="EMBL/GenBank/DDBJ databases">
        <authorList>
            <person name="Chebbi M.A."/>
            <person name="Drezen J.M."/>
        </authorList>
    </citation>
    <scope>NUCLEOTIDE SEQUENCE</scope>
    <source>
        <tissue evidence="1">Whole body</tissue>
    </source>
</reference>
<dbReference type="Proteomes" id="UP000729913">
    <property type="component" value="Unassembled WGS sequence"/>
</dbReference>
<protein>
    <submittedName>
        <fullName evidence="1">Uncharacterized protein</fullName>
    </submittedName>
</protein>
<dbReference type="AlphaFoldDB" id="A0A8J5R3C2"/>
<organism evidence="1 2">
    <name type="scientific">Cotesia typhae</name>
    <dbReference type="NCBI Taxonomy" id="2053667"/>
    <lineage>
        <taxon>Eukaryota</taxon>
        <taxon>Metazoa</taxon>
        <taxon>Ecdysozoa</taxon>
        <taxon>Arthropoda</taxon>
        <taxon>Hexapoda</taxon>
        <taxon>Insecta</taxon>
        <taxon>Pterygota</taxon>
        <taxon>Neoptera</taxon>
        <taxon>Endopterygota</taxon>
        <taxon>Hymenoptera</taxon>
        <taxon>Apocrita</taxon>
        <taxon>Ichneumonoidea</taxon>
        <taxon>Braconidae</taxon>
        <taxon>Microgastrinae</taxon>
        <taxon>Cotesia</taxon>
    </lineage>
</organism>
<gene>
    <name evidence="1" type="ORF">G9C98_008163</name>
</gene>
<sequence>MISYFGFIFSWLALESFKKRVLTCQEASKKMSTPPGTLTRLPVSRGQQLVSNSNTATVWAPI</sequence>
<proteinExistence type="predicted"/>